<evidence type="ECO:0000256" key="4">
    <source>
        <dbReference type="ARBA" id="ARBA00022692"/>
    </source>
</evidence>
<evidence type="ECO:0000313" key="9">
    <source>
        <dbReference type="EMBL" id="MCY9693230.1"/>
    </source>
</evidence>
<evidence type="ECO:0000256" key="3">
    <source>
        <dbReference type="ARBA" id="ARBA00022475"/>
    </source>
</evidence>
<keyword evidence="2 7" id="KW-0813">Transport</keyword>
<dbReference type="InterPro" id="IPR035906">
    <property type="entry name" value="MetI-like_sf"/>
</dbReference>
<dbReference type="SUPFAM" id="SSF161098">
    <property type="entry name" value="MetI-like"/>
    <property type="match status" value="1"/>
</dbReference>
<feature type="transmembrane region" description="Helical" evidence="7">
    <location>
        <begin position="157"/>
        <end position="179"/>
    </location>
</feature>
<keyword evidence="6 7" id="KW-0472">Membrane</keyword>
<keyword evidence="10" id="KW-1185">Reference proteome</keyword>
<organism evidence="9 10">
    <name type="scientific">Paenibacillus alginolyticus</name>
    <dbReference type="NCBI Taxonomy" id="59839"/>
    <lineage>
        <taxon>Bacteria</taxon>
        <taxon>Bacillati</taxon>
        <taxon>Bacillota</taxon>
        <taxon>Bacilli</taxon>
        <taxon>Bacillales</taxon>
        <taxon>Paenibacillaceae</taxon>
        <taxon>Paenibacillus</taxon>
    </lineage>
</organism>
<proteinExistence type="inferred from homology"/>
<dbReference type="PANTHER" id="PTHR30193">
    <property type="entry name" value="ABC TRANSPORTER PERMEASE PROTEIN"/>
    <property type="match status" value="1"/>
</dbReference>
<dbReference type="InterPro" id="IPR051393">
    <property type="entry name" value="ABC_transporter_permease"/>
</dbReference>
<name>A0ABT4GAL0_9BACL</name>
<keyword evidence="4 7" id="KW-0812">Transmembrane</keyword>
<dbReference type="RefSeq" id="WP_268614735.1">
    <property type="nucleotide sequence ID" value="NZ_JAMDMX010000028.1"/>
</dbReference>
<evidence type="ECO:0000259" key="8">
    <source>
        <dbReference type="PROSITE" id="PS50928"/>
    </source>
</evidence>
<gene>
    <name evidence="9" type="ORF">M5X19_10070</name>
</gene>
<evidence type="ECO:0000256" key="7">
    <source>
        <dbReference type="RuleBase" id="RU363032"/>
    </source>
</evidence>
<dbReference type="Gene3D" id="1.10.3720.10">
    <property type="entry name" value="MetI-like"/>
    <property type="match status" value="1"/>
</dbReference>
<feature type="transmembrane region" description="Helical" evidence="7">
    <location>
        <begin position="104"/>
        <end position="127"/>
    </location>
</feature>
<feature type="transmembrane region" description="Helical" evidence="7">
    <location>
        <begin position="7"/>
        <end position="28"/>
    </location>
</feature>
<comment type="similarity">
    <text evidence="7">Belongs to the binding-protein-dependent transport system permease family.</text>
</comment>
<dbReference type="Pfam" id="PF00528">
    <property type="entry name" value="BPD_transp_1"/>
    <property type="match status" value="1"/>
</dbReference>
<accession>A0ABT4GAL0</accession>
<evidence type="ECO:0000256" key="5">
    <source>
        <dbReference type="ARBA" id="ARBA00022989"/>
    </source>
</evidence>
<dbReference type="EMBL" id="JAMDMX010000028">
    <property type="protein sequence ID" value="MCY9693230.1"/>
    <property type="molecule type" value="Genomic_DNA"/>
</dbReference>
<dbReference type="InterPro" id="IPR000515">
    <property type="entry name" value="MetI-like"/>
</dbReference>
<dbReference type="Proteomes" id="UP001527099">
    <property type="component" value="Unassembled WGS sequence"/>
</dbReference>
<protein>
    <submittedName>
        <fullName evidence="9">Sugar ABC transporter permease</fullName>
    </submittedName>
</protein>
<dbReference type="PANTHER" id="PTHR30193:SF37">
    <property type="entry name" value="INNER MEMBRANE ABC TRANSPORTER PERMEASE PROTEIN YCJO"/>
    <property type="match status" value="1"/>
</dbReference>
<sequence length="292" mass="32794">MTKRFSLSPYLYIAPCLILMGLFVYYPVVKNMISGFYRFSPLSDAKVYIGFKNYTELFQDPVFYTGLKNSLLFALISVIFQVFGGMVIAAILEDPLFRKFSPVLRSVYFTPVLISMTVISLLFSFILNPETGLLNSALAFIGLESWTRGWLGDSATAIYAVIAVSQWQNIGYMLMLFVVTIQKIPADLYEAAKIDGANKIQSFFQVTVPQLKEVRFVLLIQCIAGSILIFTEVYIMTSGGPGYSSQVLSTYLFQKAFFSNEMGYASAIANVILVLSMMIFIVQKKWLKTGEE</sequence>
<evidence type="ECO:0000313" key="10">
    <source>
        <dbReference type="Proteomes" id="UP001527099"/>
    </source>
</evidence>
<reference evidence="9 10" key="1">
    <citation type="submission" date="2022-05" db="EMBL/GenBank/DDBJ databases">
        <title>Genome Sequencing of Bee-Associated Microbes.</title>
        <authorList>
            <person name="Dunlap C."/>
        </authorList>
    </citation>
    <scope>NUCLEOTIDE SEQUENCE [LARGE SCALE GENOMIC DNA]</scope>
    <source>
        <strain evidence="9 10">NRRL B-14421</strain>
    </source>
</reference>
<dbReference type="PROSITE" id="PS50928">
    <property type="entry name" value="ABC_TM1"/>
    <property type="match status" value="1"/>
</dbReference>
<evidence type="ECO:0000256" key="6">
    <source>
        <dbReference type="ARBA" id="ARBA00023136"/>
    </source>
</evidence>
<dbReference type="CDD" id="cd06261">
    <property type="entry name" value="TM_PBP2"/>
    <property type="match status" value="1"/>
</dbReference>
<feature type="domain" description="ABC transmembrane type-1" evidence="8">
    <location>
        <begin position="67"/>
        <end position="283"/>
    </location>
</feature>
<feature type="transmembrane region" description="Helical" evidence="7">
    <location>
        <begin position="262"/>
        <end position="282"/>
    </location>
</feature>
<evidence type="ECO:0000256" key="1">
    <source>
        <dbReference type="ARBA" id="ARBA00004651"/>
    </source>
</evidence>
<comment type="subcellular location">
    <subcellularLocation>
        <location evidence="1 7">Cell membrane</location>
        <topology evidence="1 7">Multi-pass membrane protein</topology>
    </subcellularLocation>
</comment>
<comment type="caution">
    <text evidence="9">The sequence shown here is derived from an EMBL/GenBank/DDBJ whole genome shotgun (WGS) entry which is preliminary data.</text>
</comment>
<keyword evidence="5 7" id="KW-1133">Transmembrane helix</keyword>
<keyword evidence="3" id="KW-1003">Cell membrane</keyword>
<evidence type="ECO:0000256" key="2">
    <source>
        <dbReference type="ARBA" id="ARBA00022448"/>
    </source>
</evidence>
<feature type="transmembrane region" description="Helical" evidence="7">
    <location>
        <begin position="71"/>
        <end position="92"/>
    </location>
</feature>
<feature type="transmembrane region" description="Helical" evidence="7">
    <location>
        <begin position="216"/>
        <end position="236"/>
    </location>
</feature>